<dbReference type="GO" id="GO:0008776">
    <property type="term" value="F:acetate kinase activity"/>
    <property type="evidence" value="ECO:0007669"/>
    <property type="project" value="UniProtKB-UniRule"/>
</dbReference>
<comment type="cofactor">
    <cofactor evidence="6">
        <name>Mg(2+)</name>
        <dbReference type="ChEBI" id="CHEBI:18420"/>
    </cofactor>
    <cofactor evidence="6">
        <name>Mn(2+)</name>
        <dbReference type="ChEBI" id="CHEBI:29035"/>
    </cofactor>
    <text evidence="6">Mg(2+). Can also accept Mn(2+).</text>
</comment>
<dbReference type="UniPathway" id="UPA00340">
    <property type="reaction ID" value="UER00458"/>
</dbReference>
<dbReference type="GO" id="GO:0006085">
    <property type="term" value="P:acetyl-CoA biosynthetic process"/>
    <property type="evidence" value="ECO:0007669"/>
    <property type="project" value="UniProtKB-UniRule"/>
</dbReference>
<dbReference type="EC" id="2.7.2.1" evidence="6"/>
<feature type="binding site" evidence="6">
    <location>
        <begin position="209"/>
        <end position="213"/>
    </location>
    <ligand>
        <name>ATP</name>
        <dbReference type="ChEBI" id="CHEBI:30616"/>
    </ligand>
</feature>
<dbReference type="InterPro" id="IPR004372">
    <property type="entry name" value="Ac/propionate_kinase"/>
</dbReference>
<dbReference type="GO" id="GO:0000287">
    <property type="term" value="F:magnesium ion binding"/>
    <property type="evidence" value="ECO:0007669"/>
    <property type="project" value="UniProtKB-UniRule"/>
</dbReference>
<dbReference type="RefSeq" id="WP_014679488.1">
    <property type="nucleotide sequence ID" value="NC_017770.1"/>
</dbReference>
<evidence type="ECO:0000313" key="8">
    <source>
        <dbReference type="EMBL" id="AFD06261.1"/>
    </source>
</evidence>
<proteinExistence type="inferred from homology"/>
<dbReference type="Proteomes" id="UP000007590">
    <property type="component" value="Chromosome"/>
</dbReference>
<dbReference type="OrthoDB" id="9802453at2"/>
<keyword evidence="6" id="KW-0963">Cytoplasm</keyword>
<evidence type="ECO:0000256" key="2">
    <source>
        <dbReference type="ARBA" id="ARBA00022679"/>
    </source>
</evidence>
<comment type="catalytic activity">
    <reaction evidence="6">
        <text>acetate + ATP = acetyl phosphate + ADP</text>
        <dbReference type="Rhea" id="RHEA:11352"/>
        <dbReference type="ChEBI" id="CHEBI:22191"/>
        <dbReference type="ChEBI" id="CHEBI:30089"/>
        <dbReference type="ChEBI" id="CHEBI:30616"/>
        <dbReference type="ChEBI" id="CHEBI:456216"/>
        <dbReference type="EC" id="2.7.2.1"/>
    </reaction>
</comment>
<evidence type="ECO:0000256" key="5">
    <source>
        <dbReference type="ARBA" id="ARBA00022840"/>
    </source>
</evidence>
<gene>
    <name evidence="6" type="primary">ackA</name>
    <name evidence="8" type="ordered locus">Solca_1157</name>
</gene>
<keyword evidence="2 6" id="KW-0808">Transferase</keyword>
<name>H8KTC4_SOLCM</name>
<dbReference type="GO" id="GO:0005737">
    <property type="term" value="C:cytoplasm"/>
    <property type="evidence" value="ECO:0007669"/>
    <property type="project" value="UniProtKB-SubCell"/>
</dbReference>
<evidence type="ECO:0000256" key="3">
    <source>
        <dbReference type="ARBA" id="ARBA00022741"/>
    </source>
</evidence>
<dbReference type="InterPro" id="IPR023865">
    <property type="entry name" value="Aliphatic_acid_kinase_CS"/>
</dbReference>
<dbReference type="GO" id="GO:0005524">
    <property type="term" value="F:ATP binding"/>
    <property type="evidence" value="ECO:0007669"/>
    <property type="project" value="UniProtKB-KW"/>
</dbReference>
<dbReference type="CDD" id="cd24010">
    <property type="entry name" value="ASKHA_NBD_AcK_PK"/>
    <property type="match status" value="1"/>
</dbReference>
<dbReference type="PROSITE" id="PS01076">
    <property type="entry name" value="ACETATE_KINASE_2"/>
    <property type="match status" value="1"/>
</dbReference>
<feature type="binding site" evidence="6">
    <location>
        <begin position="331"/>
        <end position="335"/>
    </location>
    <ligand>
        <name>ATP</name>
        <dbReference type="ChEBI" id="CHEBI:30616"/>
    </ligand>
</feature>
<dbReference type="STRING" id="929556.Solca_1157"/>
<dbReference type="Pfam" id="PF00871">
    <property type="entry name" value="Acetate_kinase"/>
    <property type="match status" value="1"/>
</dbReference>
<organism evidence="8 9">
    <name type="scientific">Solitalea canadensis (strain ATCC 29591 / DSM 3403 / JCM 21819 / LMG 8368 / NBRC 15130 / NCIMB 12057 / USAM 9D)</name>
    <name type="common">Flexibacter canadensis</name>
    <dbReference type="NCBI Taxonomy" id="929556"/>
    <lineage>
        <taxon>Bacteria</taxon>
        <taxon>Pseudomonadati</taxon>
        <taxon>Bacteroidota</taxon>
        <taxon>Sphingobacteriia</taxon>
        <taxon>Sphingobacteriales</taxon>
        <taxon>Sphingobacteriaceae</taxon>
        <taxon>Solitalea</taxon>
    </lineage>
</organism>
<keyword evidence="9" id="KW-1185">Reference proteome</keyword>
<dbReference type="HOGENOM" id="CLU_020352_0_1_10"/>
<dbReference type="PIRSF" id="PIRSF000722">
    <property type="entry name" value="Acetate_prop_kin"/>
    <property type="match status" value="1"/>
</dbReference>
<keyword evidence="3 6" id="KW-0547">Nucleotide-binding</keyword>
<feature type="binding site" evidence="6">
    <location>
        <position position="94"/>
    </location>
    <ligand>
        <name>substrate</name>
    </ligand>
</feature>
<comment type="pathway">
    <text evidence="6">Metabolic intermediate biosynthesis; acetyl-CoA biosynthesis; acetyl-CoA from acetate: step 1/2.</text>
</comment>
<evidence type="ECO:0000256" key="4">
    <source>
        <dbReference type="ARBA" id="ARBA00022777"/>
    </source>
</evidence>
<feature type="binding site" evidence="6">
    <location>
        <begin position="283"/>
        <end position="285"/>
    </location>
    <ligand>
        <name>ATP</name>
        <dbReference type="ChEBI" id="CHEBI:30616"/>
    </ligand>
</feature>
<dbReference type="InterPro" id="IPR000890">
    <property type="entry name" value="Aliphatic_acid_kin_short-chain"/>
</dbReference>
<keyword evidence="6" id="KW-0479">Metal-binding</keyword>
<dbReference type="HAMAP" id="MF_00020">
    <property type="entry name" value="Acetate_kinase"/>
    <property type="match status" value="1"/>
</dbReference>
<keyword evidence="4 6" id="KW-0418">Kinase</keyword>
<dbReference type="SUPFAM" id="SSF53067">
    <property type="entry name" value="Actin-like ATPase domain"/>
    <property type="match status" value="2"/>
</dbReference>
<keyword evidence="5 6" id="KW-0067">ATP-binding</keyword>
<accession>H8KTC4</accession>
<dbReference type="KEGG" id="scn:Solca_1157"/>
<dbReference type="InterPro" id="IPR043129">
    <property type="entry name" value="ATPase_NBD"/>
</dbReference>
<dbReference type="PANTHER" id="PTHR21060:SF15">
    <property type="entry name" value="ACETATE KINASE-RELATED"/>
    <property type="match status" value="1"/>
</dbReference>
<dbReference type="EMBL" id="CP003349">
    <property type="protein sequence ID" value="AFD06261.1"/>
    <property type="molecule type" value="Genomic_DNA"/>
</dbReference>
<feature type="site" description="Transition state stabilizer" evidence="6">
    <location>
        <position position="183"/>
    </location>
</feature>
<evidence type="ECO:0000313" key="9">
    <source>
        <dbReference type="Proteomes" id="UP000007590"/>
    </source>
</evidence>
<dbReference type="GO" id="GO:0006083">
    <property type="term" value="P:acetate metabolic process"/>
    <property type="evidence" value="ECO:0007669"/>
    <property type="project" value="TreeGrafter"/>
</dbReference>
<dbReference type="PRINTS" id="PR00471">
    <property type="entry name" value="ACETATEKNASE"/>
</dbReference>
<keyword evidence="6" id="KW-0460">Magnesium</keyword>
<feature type="binding site" evidence="6">
    <location>
        <position position="7"/>
    </location>
    <ligand>
        <name>Mg(2+)</name>
        <dbReference type="ChEBI" id="CHEBI:18420"/>
    </ligand>
</feature>
<dbReference type="PANTHER" id="PTHR21060">
    <property type="entry name" value="ACETATE KINASE"/>
    <property type="match status" value="1"/>
</dbReference>
<comment type="function">
    <text evidence="6">Catalyzes the formation of acetyl phosphate from acetate and ATP. Can also catalyze the reverse reaction.</text>
</comment>
<evidence type="ECO:0000256" key="7">
    <source>
        <dbReference type="RuleBase" id="RU003835"/>
    </source>
</evidence>
<evidence type="ECO:0000256" key="1">
    <source>
        <dbReference type="ARBA" id="ARBA00008748"/>
    </source>
</evidence>
<feature type="binding site" evidence="6">
    <location>
        <position position="14"/>
    </location>
    <ligand>
        <name>ATP</name>
        <dbReference type="ChEBI" id="CHEBI:30616"/>
    </ligand>
</feature>
<protein>
    <recommendedName>
        <fullName evidence="6">Acetate kinase</fullName>
        <ecNumber evidence="6">2.7.2.1</ecNumber>
    </recommendedName>
    <alternativeName>
        <fullName evidence="6">Acetokinase</fullName>
    </alternativeName>
</protein>
<sequence>MKIFVINSGSSSIKYQLFEMPAAKTICSGLVERIGLSDSIITHKVFTDGTDEVTIKNLDILDHAIGLQEVNALLTDPKIGVIHDTDEIEVVGHRVVHGGEQFAVTTIISPAVKEQIKKLFPLAPLHNPANYLGIDVAEKIFKKAKQVAVFDTAFHQTMPEVAFRYAIPNEFYYTHGIRAYGFHGTSHKYVSEQAATYLNKKDAKVITIHLGNGCSMAAVDSGKCVDNSMGLGPMNGLIMGTRCGDIDQSVIFHLVNQLGYDLDQVNTILNKKSGMVGLTGHSDMRDITAELQKGSKDAQLAYDMYTYRIRKYIGTFTAVLNGLDAIVFTAGVGENDALTRKLSISNLEYLGIQLDEEKNLKREKGIREINAVDSKVKVLVIPTNEELEIAQQCHKLLH</sequence>
<dbReference type="NCBIfam" id="TIGR00016">
    <property type="entry name" value="ackA"/>
    <property type="match status" value="1"/>
</dbReference>
<comment type="subunit">
    <text evidence="6">Homodimer.</text>
</comment>
<reference evidence="8" key="1">
    <citation type="submission" date="2012-02" db="EMBL/GenBank/DDBJ databases">
        <title>The complete genome of Solitalea canadensis DSM 3403.</title>
        <authorList>
            <consortium name="US DOE Joint Genome Institute (JGI-PGF)"/>
            <person name="Lucas S."/>
            <person name="Copeland A."/>
            <person name="Lapidus A."/>
            <person name="Glavina del Rio T."/>
            <person name="Dalin E."/>
            <person name="Tice H."/>
            <person name="Bruce D."/>
            <person name="Goodwin L."/>
            <person name="Pitluck S."/>
            <person name="Peters L."/>
            <person name="Ovchinnikova G."/>
            <person name="Lu M."/>
            <person name="Kyrpides N."/>
            <person name="Mavromatis K."/>
            <person name="Ivanova N."/>
            <person name="Brettin T."/>
            <person name="Detter J.C."/>
            <person name="Han C."/>
            <person name="Larimer F."/>
            <person name="Land M."/>
            <person name="Hauser L."/>
            <person name="Markowitz V."/>
            <person name="Cheng J.-F."/>
            <person name="Hugenholtz P."/>
            <person name="Woyke T."/>
            <person name="Wu D."/>
            <person name="Spring S."/>
            <person name="Schroeder M."/>
            <person name="Kopitz M."/>
            <person name="Brambilla E."/>
            <person name="Klenk H.-P."/>
            <person name="Eisen J.A."/>
        </authorList>
    </citation>
    <scope>NUCLEOTIDE SEQUENCE</scope>
    <source>
        <strain evidence="8">DSM 3403</strain>
    </source>
</reference>
<feature type="active site" description="Proton donor/acceptor" evidence="6">
    <location>
        <position position="151"/>
    </location>
</feature>
<comment type="subcellular location">
    <subcellularLocation>
        <location evidence="6">Cytoplasm</location>
    </subcellularLocation>
</comment>
<dbReference type="AlphaFoldDB" id="H8KTC4"/>
<dbReference type="eggNOG" id="COG0282">
    <property type="taxonomic scope" value="Bacteria"/>
</dbReference>
<evidence type="ECO:0000256" key="6">
    <source>
        <dbReference type="HAMAP-Rule" id="MF_00020"/>
    </source>
</evidence>
<feature type="site" description="Transition state stabilizer" evidence="6">
    <location>
        <position position="242"/>
    </location>
</feature>
<comment type="similarity">
    <text evidence="1 6 7">Belongs to the acetokinase family.</text>
</comment>
<dbReference type="Gene3D" id="3.30.420.40">
    <property type="match status" value="2"/>
</dbReference>
<feature type="binding site" evidence="6">
    <location>
        <position position="385"/>
    </location>
    <ligand>
        <name>Mg(2+)</name>
        <dbReference type="ChEBI" id="CHEBI:18420"/>
    </ligand>
</feature>